<evidence type="ECO:0000256" key="3">
    <source>
        <dbReference type="ARBA" id="ARBA00022448"/>
    </source>
</evidence>
<feature type="transmembrane region" description="Helical" evidence="8">
    <location>
        <begin position="327"/>
        <end position="343"/>
    </location>
</feature>
<keyword evidence="6 7" id="KW-0472">Membrane</keyword>
<dbReference type="PIRSF" id="PIRSF002744">
    <property type="entry name" value="Pur-cyt_permease"/>
    <property type="match status" value="1"/>
</dbReference>
<dbReference type="CDD" id="cd11484">
    <property type="entry name" value="SLC-NCS1sbd_CobB-like"/>
    <property type="match status" value="1"/>
</dbReference>
<sequence>MSDTSTTTQSLVQFETRHIMPIPESERTGSVRSLFAIWVGINMLPLTVVTGAIATGAFGLSIGWSIVAILTGNLIGAFGAALHASQGPHLGVPQMLQARAQFGFYGGSLLAFIALLMFLGFFASILVVAKDSLLAVFPDLDPVAVIVVFAGVGIVIAVYGYDLLRKAMVVLSVVIAAVVVIAMVMLWFQPAVTTPNPEAGFTVAGFFGMLAIGVVWQLAYAPYVSDYSRYLPKDTGPKQAFWATYLGLVLSSVFVMVLGVLLGAADPANPLGAMGSLLGGFGVVGLLVFAFSAAMINAAELYSGVMCALTAVNSTVRSATITTRTRVLTTIVCGAIATAAALAGESDFVTMFQNFVTILLYVLIPWSAINLVDYFLIRKGDYAVEELFQRDGGRYGRWNAIGLSTYGIGLAVQVPFMVTPMFTGPLAEPLGFIDIAWILGFLVSGAVYLALTRASAAKDSGATAAVETSVR</sequence>
<feature type="transmembrane region" description="Helical" evidence="8">
    <location>
        <begin position="200"/>
        <end position="221"/>
    </location>
</feature>
<dbReference type="AlphaFoldDB" id="A0A7D4PVF9"/>
<reference evidence="9 10" key="1">
    <citation type="submission" date="2020-05" db="EMBL/GenBank/DDBJ databases">
        <title>Strain PA2F3 complete genome.</title>
        <authorList>
            <person name="Kim Y.-S."/>
            <person name="Kim S.-J."/>
            <person name="Jung H.-k."/>
            <person name="Kim S.-E."/>
            <person name="Kim K.-H."/>
        </authorList>
    </citation>
    <scope>NUCLEOTIDE SEQUENCE [LARGE SCALE GENOMIC DNA]</scope>
    <source>
        <strain evidence="9 10">PA2F3</strain>
    </source>
</reference>
<evidence type="ECO:0000256" key="6">
    <source>
        <dbReference type="ARBA" id="ARBA00023136"/>
    </source>
</evidence>
<keyword evidence="3 7" id="KW-0813">Transport</keyword>
<feature type="transmembrane region" description="Helical" evidence="8">
    <location>
        <begin position="143"/>
        <end position="161"/>
    </location>
</feature>
<keyword evidence="5 8" id="KW-1133">Transmembrane helix</keyword>
<dbReference type="InterPro" id="IPR001248">
    <property type="entry name" value="Pur-cyt_permease"/>
</dbReference>
<feature type="transmembrane region" description="Helical" evidence="8">
    <location>
        <begin position="430"/>
        <end position="451"/>
    </location>
</feature>
<feature type="transmembrane region" description="Helical" evidence="8">
    <location>
        <begin position="102"/>
        <end position="123"/>
    </location>
</feature>
<dbReference type="Proteomes" id="UP000502498">
    <property type="component" value="Chromosome"/>
</dbReference>
<feature type="transmembrane region" description="Helical" evidence="8">
    <location>
        <begin position="35"/>
        <end position="56"/>
    </location>
</feature>
<comment type="similarity">
    <text evidence="2 7">Belongs to the purine-cytosine permease (2.A.39) family.</text>
</comment>
<dbReference type="Pfam" id="PF02133">
    <property type="entry name" value="Transp_cyt_pur"/>
    <property type="match status" value="1"/>
</dbReference>
<accession>A0A7D4PVF9</accession>
<dbReference type="GO" id="GO:0022857">
    <property type="term" value="F:transmembrane transporter activity"/>
    <property type="evidence" value="ECO:0007669"/>
    <property type="project" value="InterPro"/>
</dbReference>
<evidence type="ECO:0000256" key="8">
    <source>
        <dbReference type="SAM" id="Phobius"/>
    </source>
</evidence>
<dbReference type="PANTHER" id="PTHR31806:SF1">
    <property type="entry name" value="PURINE-CYTOSINE PERMEASE FCY2-RELATED"/>
    <property type="match status" value="1"/>
</dbReference>
<dbReference type="GO" id="GO:0005886">
    <property type="term" value="C:plasma membrane"/>
    <property type="evidence" value="ECO:0007669"/>
    <property type="project" value="TreeGrafter"/>
</dbReference>
<feature type="transmembrane region" description="Helical" evidence="8">
    <location>
        <begin position="168"/>
        <end position="188"/>
    </location>
</feature>
<protein>
    <submittedName>
        <fullName evidence="9">Cytosine permease</fullName>
    </submittedName>
</protein>
<evidence type="ECO:0000256" key="7">
    <source>
        <dbReference type="PIRNR" id="PIRNR002744"/>
    </source>
</evidence>
<evidence type="ECO:0000256" key="4">
    <source>
        <dbReference type="ARBA" id="ARBA00022692"/>
    </source>
</evidence>
<evidence type="ECO:0000256" key="5">
    <source>
        <dbReference type="ARBA" id="ARBA00022989"/>
    </source>
</evidence>
<evidence type="ECO:0000256" key="2">
    <source>
        <dbReference type="ARBA" id="ARBA00008974"/>
    </source>
</evidence>
<evidence type="ECO:0000256" key="1">
    <source>
        <dbReference type="ARBA" id="ARBA00004141"/>
    </source>
</evidence>
<feature type="transmembrane region" description="Helical" evidence="8">
    <location>
        <begin position="271"/>
        <end position="296"/>
    </location>
</feature>
<proteinExistence type="inferred from homology"/>
<dbReference type="RefSeq" id="WP_172990918.1">
    <property type="nucleotide sequence ID" value="NZ_CP054038.1"/>
</dbReference>
<evidence type="ECO:0000313" key="9">
    <source>
        <dbReference type="EMBL" id="QKJ20493.1"/>
    </source>
</evidence>
<dbReference type="InterPro" id="IPR026030">
    <property type="entry name" value="Pur-cyt_permease_Fcy2/21/22"/>
</dbReference>
<organism evidence="9 10">
    <name type="scientific">Microbacterium hominis</name>
    <dbReference type="NCBI Taxonomy" id="162426"/>
    <lineage>
        <taxon>Bacteria</taxon>
        <taxon>Bacillati</taxon>
        <taxon>Actinomycetota</taxon>
        <taxon>Actinomycetes</taxon>
        <taxon>Micrococcales</taxon>
        <taxon>Microbacteriaceae</taxon>
        <taxon>Microbacterium</taxon>
    </lineage>
</organism>
<name>A0A7D4PVF9_9MICO</name>
<comment type="subcellular location">
    <subcellularLocation>
        <location evidence="1">Membrane</location>
        <topology evidence="1">Multi-pass membrane protein</topology>
    </subcellularLocation>
</comment>
<feature type="transmembrane region" description="Helical" evidence="8">
    <location>
        <begin position="242"/>
        <end position="265"/>
    </location>
</feature>
<dbReference type="Gene3D" id="1.10.4160.10">
    <property type="entry name" value="Hydantoin permease"/>
    <property type="match status" value="1"/>
</dbReference>
<feature type="transmembrane region" description="Helical" evidence="8">
    <location>
        <begin position="62"/>
        <end position="82"/>
    </location>
</feature>
<evidence type="ECO:0000313" key="10">
    <source>
        <dbReference type="Proteomes" id="UP000502498"/>
    </source>
</evidence>
<gene>
    <name evidence="9" type="ORF">HQM25_14775</name>
</gene>
<feature type="transmembrane region" description="Helical" evidence="8">
    <location>
        <begin position="398"/>
        <end position="418"/>
    </location>
</feature>
<dbReference type="EMBL" id="CP054038">
    <property type="protein sequence ID" value="QKJ20493.1"/>
    <property type="molecule type" value="Genomic_DNA"/>
</dbReference>
<keyword evidence="4 8" id="KW-0812">Transmembrane</keyword>
<dbReference type="PANTHER" id="PTHR31806">
    <property type="entry name" value="PURINE-CYTOSINE PERMEASE FCY2-RELATED"/>
    <property type="match status" value="1"/>
</dbReference>
<feature type="transmembrane region" description="Helical" evidence="8">
    <location>
        <begin position="355"/>
        <end position="377"/>
    </location>
</feature>